<dbReference type="EMBL" id="VANR01000001">
    <property type="protein sequence ID" value="TMM32140.1"/>
    <property type="molecule type" value="Genomic_DNA"/>
</dbReference>
<feature type="signal peptide" evidence="4">
    <location>
        <begin position="1"/>
        <end position="23"/>
    </location>
</feature>
<proteinExistence type="inferred from homology"/>
<keyword evidence="2 4" id="KW-0732">Signal</keyword>
<dbReference type="Proteomes" id="UP000307140">
    <property type="component" value="Unassembled WGS sequence"/>
</dbReference>
<feature type="chain" id="PRO_5024288116" evidence="4">
    <location>
        <begin position="24"/>
        <end position="177"/>
    </location>
</feature>
<comment type="similarity">
    <text evidence="1">Belongs to the Skp family.</text>
</comment>
<keyword evidence="6" id="KW-1185">Reference proteome</keyword>
<protein>
    <submittedName>
        <fullName evidence="5">OmpH family outer membrane protein</fullName>
    </submittedName>
</protein>
<evidence type="ECO:0000313" key="6">
    <source>
        <dbReference type="Proteomes" id="UP000307140"/>
    </source>
</evidence>
<keyword evidence="3" id="KW-0175">Coiled coil</keyword>
<gene>
    <name evidence="5" type="ORF">FDT66_01355</name>
</gene>
<comment type="caution">
    <text evidence="5">The sequence shown here is derived from an EMBL/GenBank/DDBJ whole genome shotgun (WGS) entry which is preliminary data.</text>
</comment>
<name>A0A5S3NA33_9FLAO</name>
<evidence type="ECO:0000256" key="3">
    <source>
        <dbReference type="SAM" id="Coils"/>
    </source>
</evidence>
<dbReference type="GO" id="GO:0050821">
    <property type="term" value="P:protein stabilization"/>
    <property type="evidence" value="ECO:0007669"/>
    <property type="project" value="TreeGrafter"/>
</dbReference>
<dbReference type="Gene3D" id="3.30.910.20">
    <property type="entry name" value="Skp domain"/>
    <property type="match status" value="1"/>
</dbReference>
<dbReference type="GO" id="GO:0005829">
    <property type="term" value="C:cytosol"/>
    <property type="evidence" value="ECO:0007669"/>
    <property type="project" value="TreeGrafter"/>
</dbReference>
<dbReference type="PANTHER" id="PTHR35089">
    <property type="entry name" value="CHAPERONE PROTEIN SKP"/>
    <property type="match status" value="1"/>
</dbReference>
<evidence type="ECO:0000256" key="1">
    <source>
        <dbReference type="ARBA" id="ARBA00009091"/>
    </source>
</evidence>
<dbReference type="PANTHER" id="PTHR35089:SF1">
    <property type="entry name" value="CHAPERONE PROTEIN SKP"/>
    <property type="match status" value="1"/>
</dbReference>
<sequence length="177" mass="19976">MKNFKTLLLIAVFTLGVAGIANAQKIGHINYQRVIDNMPETRALFVTLEKVGKSHQSDIEGLRKKMEAKYQKYSAEQATQTPETNKKRAEEVQLDNARYEQARQTAAQDMQTKQAEGLKPIVEKAEKAIQEVADAKGILYVFEENSLIVKKGEDLYEAVKAKLGLLKDRPKPTEQKK</sequence>
<dbReference type="GO" id="GO:0051082">
    <property type="term" value="F:unfolded protein binding"/>
    <property type="evidence" value="ECO:0007669"/>
    <property type="project" value="InterPro"/>
</dbReference>
<dbReference type="InterPro" id="IPR005632">
    <property type="entry name" value="Chaperone_Skp"/>
</dbReference>
<dbReference type="AlphaFoldDB" id="A0A5S3NA33"/>
<accession>A0A5S3NA33</accession>
<dbReference type="SUPFAM" id="SSF111384">
    <property type="entry name" value="OmpH-like"/>
    <property type="match status" value="1"/>
</dbReference>
<dbReference type="SMART" id="SM00935">
    <property type="entry name" value="OmpH"/>
    <property type="match status" value="1"/>
</dbReference>
<evidence type="ECO:0000313" key="5">
    <source>
        <dbReference type="EMBL" id="TMM32140.1"/>
    </source>
</evidence>
<dbReference type="RefSeq" id="WP_138534353.1">
    <property type="nucleotide sequence ID" value="NZ_VANR01000001.1"/>
</dbReference>
<feature type="coiled-coil region" evidence="3">
    <location>
        <begin position="89"/>
        <end position="116"/>
    </location>
</feature>
<evidence type="ECO:0000256" key="2">
    <source>
        <dbReference type="ARBA" id="ARBA00022729"/>
    </source>
</evidence>
<dbReference type="OrthoDB" id="1524711at2"/>
<reference evidence="5 6" key="1">
    <citation type="submission" date="2019-05" db="EMBL/GenBank/DDBJ databases">
        <title>Polaribacter aestuariivivens sp. nov., isolated from a tidal flat.</title>
        <authorList>
            <person name="Yoon J.-H."/>
        </authorList>
    </citation>
    <scope>NUCLEOTIDE SEQUENCE [LARGE SCALE GENOMIC DNA]</scope>
    <source>
        <strain evidence="5 6">DBTF-3</strain>
    </source>
</reference>
<dbReference type="InterPro" id="IPR024930">
    <property type="entry name" value="Skp_dom_sf"/>
</dbReference>
<organism evidence="5 6">
    <name type="scientific">Polaribacter aestuariivivens</name>
    <dbReference type="NCBI Taxonomy" id="2304626"/>
    <lineage>
        <taxon>Bacteria</taxon>
        <taxon>Pseudomonadati</taxon>
        <taxon>Bacteroidota</taxon>
        <taxon>Flavobacteriia</taxon>
        <taxon>Flavobacteriales</taxon>
        <taxon>Flavobacteriaceae</taxon>
    </lineage>
</organism>
<evidence type="ECO:0000256" key="4">
    <source>
        <dbReference type="SAM" id="SignalP"/>
    </source>
</evidence>
<dbReference type="Pfam" id="PF03938">
    <property type="entry name" value="OmpH"/>
    <property type="match status" value="1"/>
</dbReference>